<dbReference type="InterPro" id="IPR013815">
    <property type="entry name" value="ATP_grasp_subdomain_1"/>
</dbReference>
<dbReference type="PANTHER" id="PTHR43615">
    <property type="entry name" value="PHOSPHOENOLPYRUVATE SYNTHASE-RELATED"/>
    <property type="match status" value="1"/>
</dbReference>
<dbReference type="AlphaFoldDB" id="A0A6G9YC18"/>
<gene>
    <name evidence="3" type="ORF">F5544_14085</name>
</gene>
<dbReference type="Gene3D" id="3.50.30.10">
    <property type="entry name" value="Phosphohistidine domain"/>
    <property type="match status" value="1"/>
</dbReference>
<organism evidence="3 4">
    <name type="scientific">Nocardia arthritidis</name>
    <dbReference type="NCBI Taxonomy" id="228602"/>
    <lineage>
        <taxon>Bacteria</taxon>
        <taxon>Bacillati</taxon>
        <taxon>Actinomycetota</taxon>
        <taxon>Actinomycetes</taxon>
        <taxon>Mycobacteriales</taxon>
        <taxon>Nocardiaceae</taxon>
        <taxon>Nocardia</taxon>
    </lineage>
</organism>
<evidence type="ECO:0000313" key="4">
    <source>
        <dbReference type="Proteomes" id="UP000503540"/>
    </source>
</evidence>
<dbReference type="InterPro" id="IPR036637">
    <property type="entry name" value="Phosphohistidine_dom_sf"/>
</dbReference>
<name>A0A6G9YC18_9NOCA</name>
<evidence type="ECO:0008006" key="5">
    <source>
        <dbReference type="Google" id="ProtNLM"/>
    </source>
</evidence>
<dbReference type="Pfam" id="PF01326">
    <property type="entry name" value="PPDK_N"/>
    <property type="match status" value="1"/>
</dbReference>
<dbReference type="Gene3D" id="3.30.470.20">
    <property type="entry name" value="ATP-grasp fold, B domain"/>
    <property type="match status" value="1"/>
</dbReference>
<dbReference type="Gene3D" id="3.30.1490.20">
    <property type="entry name" value="ATP-grasp fold, A domain"/>
    <property type="match status" value="1"/>
</dbReference>
<protein>
    <recommendedName>
        <fullName evidence="5">Phosphoenolpyruvate synthase</fullName>
    </recommendedName>
</protein>
<dbReference type="InterPro" id="IPR008279">
    <property type="entry name" value="PEP-util_enz_mobile_dom"/>
</dbReference>
<sequence>MIGPIRARGECAVTDIKTTQVVSAEAVAGLEIAEVGAKAAALGRLVAAGYRVPPFVVLTTGACARILAPAADAIARAIADLDHTDPLSLRSVANSIRELIAGLALPDDIADEIHTAVGTFGADARLAVRSSVSGEDSAADSFAGQLDTMLNVAADAVAPAVLAVLASAYSERSLFYRAHRGLDNARIDCAVVLQALIESSVSGVVFSCNPQTGDPAEAVVSAGLGLGEGIVSGLVECDTYFVDMRSRTVVSRVIAEKRSRIVASAAGTALERIDPVTEAALTDAQVAELAVTATALAESAGAPQDVEWAYDGAGTLYLLQSRPVTATGQRETIFDNVNVAESYPGLSSPLTFSVLRRAYEQVFRVSHRDFGATGSIVDRNAAALYPYLVGTAHGRIYYNISNWYRLFLQIPGMEFAIEGWEAALNIENRYRRPAAPARGIARIRTYLLRARVIAVVGAGWLRLPRRLRFFAAELARFTADLERRLAPETPDRERDPHALLDWLERCFAELVPAYSVQIFNDFLAQQLFHLVGILLERAGIPGADTLRNELFCGEEGVESVDPVRSALALSATIRADRGLRELFESPADTDQVWKTLAQPEFGGFRLACLRHIALFGDRTVDELKLETDPLGEHPERLVPMLRNYLRGGQNIEEMQARERRIRRSAEKTVAQAFRGKRLERLVFRFVLGRAREHVKQRENMRLGRSRSFGLMKRVFREYGRQLHRAGVLDDPRDVFWLTYEEIAGLTRGAAVDTDAARTVATRKRDHERWRAVAPPSRIVTSGIAAATLADPVPQFSEADASGTVLVGVGCAPGRVEAPALSIATPDPDIEIAGQILVAATTDPGWVFLMVAAGGLVSEKGSILSHTAIIGRELGIPTVVGVKDATRLISTGDVLALDGKAGTVTRIAREGE</sequence>
<evidence type="ECO:0000259" key="2">
    <source>
        <dbReference type="Pfam" id="PF01326"/>
    </source>
</evidence>
<keyword evidence="4" id="KW-1185">Reference proteome</keyword>
<feature type="domain" description="Pyruvate phosphate dikinase AMP/ATP-binding" evidence="2">
    <location>
        <begin position="33"/>
        <end position="331"/>
    </location>
</feature>
<dbReference type="InterPro" id="IPR051549">
    <property type="entry name" value="PEP_Utilizing_Enz"/>
</dbReference>
<dbReference type="GO" id="GO:0005524">
    <property type="term" value="F:ATP binding"/>
    <property type="evidence" value="ECO:0007669"/>
    <property type="project" value="InterPro"/>
</dbReference>
<dbReference type="SUPFAM" id="SSF52009">
    <property type="entry name" value="Phosphohistidine domain"/>
    <property type="match status" value="1"/>
</dbReference>
<dbReference type="Proteomes" id="UP000503540">
    <property type="component" value="Chromosome"/>
</dbReference>
<dbReference type="PANTHER" id="PTHR43615:SF1">
    <property type="entry name" value="PPDK_N DOMAIN-CONTAINING PROTEIN"/>
    <property type="match status" value="1"/>
</dbReference>
<evidence type="ECO:0000313" key="3">
    <source>
        <dbReference type="EMBL" id="QIS10704.1"/>
    </source>
</evidence>
<dbReference type="InterPro" id="IPR002192">
    <property type="entry name" value="PPDK_AMP/ATP-bd"/>
</dbReference>
<accession>A0A6G9YC18</accession>
<reference evidence="3 4" key="1">
    <citation type="journal article" date="2019" name="ACS Chem. Biol.">
        <title>Identification and Mobilization of a Cryptic Antibiotic Biosynthesis Gene Locus from a Human-Pathogenic Nocardia Isolate.</title>
        <authorList>
            <person name="Herisse M."/>
            <person name="Ishida K."/>
            <person name="Porter J.L."/>
            <person name="Howden B."/>
            <person name="Hertweck C."/>
            <person name="Stinear T.P."/>
            <person name="Pidot S.J."/>
        </authorList>
    </citation>
    <scope>NUCLEOTIDE SEQUENCE [LARGE SCALE GENOMIC DNA]</scope>
    <source>
        <strain evidence="3 4">AUSMDU00012717</strain>
    </source>
</reference>
<feature type="domain" description="PEP-utilising enzyme mobile" evidence="1">
    <location>
        <begin position="833"/>
        <end position="901"/>
    </location>
</feature>
<dbReference type="KEGG" id="nah:F5544_14085"/>
<evidence type="ECO:0000259" key="1">
    <source>
        <dbReference type="Pfam" id="PF00391"/>
    </source>
</evidence>
<proteinExistence type="predicted"/>
<dbReference type="SUPFAM" id="SSF56059">
    <property type="entry name" value="Glutathione synthetase ATP-binding domain-like"/>
    <property type="match status" value="1"/>
</dbReference>
<dbReference type="GO" id="GO:0016301">
    <property type="term" value="F:kinase activity"/>
    <property type="evidence" value="ECO:0007669"/>
    <property type="project" value="InterPro"/>
</dbReference>
<dbReference type="EMBL" id="CP046172">
    <property type="protein sequence ID" value="QIS10704.1"/>
    <property type="molecule type" value="Genomic_DNA"/>
</dbReference>
<dbReference type="Pfam" id="PF00391">
    <property type="entry name" value="PEP-utilizers"/>
    <property type="match status" value="1"/>
</dbReference>